<feature type="transmembrane region" description="Helical" evidence="1">
    <location>
        <begin position="72"/>
        <end position="89"/>
    </location>
</feature>
<proteinExistence type="predicted"/>
<dbReference type="PANTHER" id="PTHR40044:SF1">
    <property type="entry name" value="INTEGRAL MEMBRANE PROTEIN"/>
    <property type="match status" value="1"/>
</dbReference>
<evidence type="ECO:0000313" key="3">
    <source>
        <dbReference type="EMBL" id="RXI48937.1"/>
    </source>
</evidence>
<feature type="transmembrane region" description="Helical" evidence="1">
    <location>
        <begin position="12"/>
        <end position="30"/>
    </location>
</feature>
<keyword evidence="1" id="KW-0812">Transmembrane</keyword>
<keyword evidence="1" id="KW-0472">Membrane</keyword>
<evidence type="ECO:0000313" key="2">
    <source>
        <dbReference type="EMBL" id="BDR82002.1"/>
    </source>
</evidence>
<dbReference type="Pfam" id="PF06177">
    <property type="entry name" value="QueT"/>
    <property type="match status" value="1"/>
</dbReference>
<feature type="transmembrane region" description="Helical" evidence="1">
    <location>
        <begin position="42"/>
        <end position="66"/>
    </location>
</feature>
<evidence type="ECO:0000313" key="4">
    <source>
        <dbReference type="Proteomes" id="UP000290921"/>
    </source>
</evidence>
<feature type="transmembrane region" description="Helical" evidence="1">
    <location>
        <begin position="101"/>
        <end position="121"/>
    </location>
</feature>
<reference evidence="3 4" key="1">
    <citation type="submission" date="2018-06" db="EMBL/GenBank/DDBJ databases">
        <title>Genome conservation of Clostridium tetani.</title>
        <authorList>
            <person name="Bruggemann H."/>
            <person name="Popoff M.R."/>
        </authorList>
    </citation>
    <scope>NUCLEOTIDE SEQUENCE [LARGE SCALE GENOMIC DNA]</scope>
    <source>
        <strain evidence="3 4">2017.061</strain>
    </source>
</reference>
<keyword evidence="1" id="KW-1133">Transmembrane helix</keyword>
<dbReference type="InterPro" id="IPR010387">
    <property type="entry name" value="QueT"/>
</dbReference>
<dbReference type="EMBL" id="QMAP01000005">
    <property type="protein sequence ID" value="RXI48937.1"/>
    <property type="molecule type" value="Genomic_DNA"/>
</dbReference>
<gene>
    <name evidence="3" type="ORF">DP130_05870</name>
    <name evidence="2" type="ORF">K234311028_22480</name>
</gene>
<dbReference type="Proteomes" id="UP000290921">
    <property type="component" value="Unassembled WGS sequence"/>
</dbReference>
<dbReference type="AlphaFoldDB" id="A0A4Q0VBN2"/>
<sequence>MIKNTKQLVTSAIIATIYAVVTIFLTYPMSFQASQFRVAEALTILPLFTPVAIPGLFIGCIISNLLSPVGPLDVIFGSLTTLIAAIATWQIGKSNLKHKKLLAPLPPVILNAIIIGLLLNYTLKWPLVLTMLQVGFGELLCCYGLGLPLITVIEKNNYLKQLLSLQFIKGKDRA</sequence>
<feature type="transmembrane region" description="Helical" evidence="1">
    <location>
        <begin position="127"/>
        <end position="153"/>
    </location>
</feature>
<dbReference type="EMBL" id="AP026818">
    <property type="protein sequence ID" value="BDR82002.1"/>
    <property type="molecule type" value="Genomic_DNA"/>
</dbReference>
<dbReference type="RefSeq" id="WP_035140200.1">
    <property type="nucleotide sequence ID" value="NZ_AP026806.1"/>
</dbReference>
<dbReference type="PIRSF" id="PIRSF031501">
    <property type="entry name" value="QueT"/>
    <property type="match status" value="1"/>
</dbReference>
<protein>
    <submittedName>
        <fullName evidence="3">QueT transporter family protein</fullName>
    </submittedName>
</protein>
<dbReference type="PANTHER" id="PTHR40044">
    <property type="entry name" value="INTEGRAL MEMBRANE PROTEIN-RELATED"/>
    <property type="match status" value="1"/>
</dbReference>
<name>A0A4Q0VBN2_CLOTA</name>
<accession>A0A4Q0VBN2</accession>
<evidence type="ECO:0000313" key="5">
    <source>
        <dbReference type="Proteomes" id="UP001321763"/>
    </source>
</evidence>
<reference evidence="2 5" key="2">
    <citation type="submission" date="2022-09" db="EMBL/GenBank/DDBJ databases">
        <title>complete genome sequences of Clostridium tetani str. KHSU-234311-028 isolated from soil.</title>
        <authorList>
            <person name="Sekizuka T."/>
            <person name="Shitada C."/>
            <person name="Takahashi M."/>
            <person name="Kuroda M."/>
        </authorList>
    </citation>
    <scope>NUCLEOTIDE SEQUENCE [LARGE SCALE GENOMIC DNA]</scope>
    <source>
        <strain evidence="2 5">KHSU-234311-028</strain>
    </source>
</reference>
<organism evidence="3 4">
    <name type="scientific">Clostridium tetani</name>
    <dbReference type="NCBI Taxonomy" id="1513"/>
    <lineage>
        <taxon>Bacteria</taxon>
        <taxon>Bacillati</taxon>
        <taxon>Bacillota</taxon>
        <taxon>Clostridia</taxon>
        <taxon>Eubacteriales</taxon>
        <taxon>Clostridiaceae</taxon>
        <taxon>Clostridium</taxon>
    </lineage>
</organism>
<dbReference type="Proteomes" id="UP001321763">
    <property type="component" value="Chromosome"/>
</dbReference>
<evidence type="ECO:0000256" key="1">
    <source>
        <dbReference type="SAM" id="Phobius"/>
    </source>
</evidence>